<comment type="caution">
    <text evidence="4">The sequence shown here is derived from an EMBL/GenBank/DDBJ whole genome shotgun (WGS) entry which is preliminary data.</text>
</comment>
<evidence type="ECO:0000256" key="1">
    <source>
        <dbReference type="ARBA" id="ARBA00023125"/>
    </source>
</evidence>
<dbReference type="PROSITE" id="PS50977">
    <property type="entry name" value="HTH_TETR_2"/>
    <property type="match status" value="1"/>
</dbReference>
<dbReference type="InterPro" id="IPR023772">
    <property type="entry name" value="DNA-bd_HTH_TetR-type_CS"/>
</dbReference>
<dbReference type="Pfam" id="PF00440">
    <property type="entry name" value="TetR_N"/>
    <property type="match status" value="1"/>
</dbReference>
<reference evidence="4 5" key="1">
    <citation type="submission" date="2018-09" db="EMBL/GenBank/DDBJ databases">
        <title>Cohnella cavernae sp. nov., isolated from a karst cave.</title>
        <authorList>
            <person name="Zhu H."/>
        </authorList>
    </citation>
    <scope>NUCLEOTIDE SEQUENCE [LARGE SCALE GENOMIC DNA]</scope>
    <source>
        <strain evidence="4 5">K2E09-144</strain>
    </source>
</reference>
<dbReference type="GO" id="GO:0000976">
    <property type="term" value="F:transcription cis-regulatory region binding"/>
    <property type="evidence" value="ECO:0007669"/>
    <property type="project" value="TreeGrafter"/>
</dbReference>
<dbReference type="EMBL" id="QXJM01000039">
    <property type="protein sequence ID" value="RIE02108.1"/>
    <property type="molecule type" value="Genomic_DNA"/>
</dbReference>
<keyword evidence="1 2" id="KW-0238">DNA-binding</keyword>
<dbReference type="SUPFAM" id="SSF46689">
    <property type="entry name" value="Homeodomain-like"/>
    <property type="match status" value="1"/>
</dbReference>
<sequence>MKGEDNKREKIIEAAYQLLAEGGYDQSSTKEIAKRAGVAQGLINYYFQSKSLLLAEVARRETIRYCESFDDMTSFYGKPVNAELIRQLLMLSKNRAMDNPDWFRLRYELAAIGLREGEASGLLKETMDVKRAHLARLVEEVGRLPTELSKPLSSILLSVFEGVGLQKLADPSFDMDGAYAMLGDMLAVYFESLQSKSGGS</sequence>
<dbReference type="Gene3D" id="1.10.357.10">
    <property type="entry name" value="Tetracycline Repressor, domain 2"/>
    <property type="match status" value="1"/>
</dbReference>
<dbReference type="InterPro" id="IPR036271">
    <property type="entry name" value="Tet_transcr_reg_TetR-rel_C_sf"/>
</dbReference>
<proteinExistence type="predicted"/>
<dbReference type="PRINTS" id="PR00455">
    <property type="entry name" value="HTHTETR"/>
</dbReference>
<evidence type="ECO:0000313" key="4">
    <source>
        <dbReference type="EMBL" id="RIE02108.1"/>
    </source>
</evidence>
<accession>A0A398CMU4</accession>
<evidence type="ECO:0000256" key="2">
    <source>
        <dbReference type="PROSITE-ProRule" id="PRU00335"/>
    </source>
</evidence>
<dbReference type="GO" id="GO:0003700">
    <property type="term" value="F:DNA-binding transcription factor activity"/>
    <property type="evidence" value="ECO:0007669"/>
    <property type="project" value="TreeGrafter"/>
</dbReference>
<evidence type="ECO:0000259" key="3">
    <source>
        <dbReference type="PROSITE" id="PS50977"/>
    </source>
</evidence>
<name>A0A398CMU4_9BACL</name>
<dbReference type="InterPro" id="IPR050109">
    <property type="entry name" value="HTH-type_TetR-like_transc_reg"/>
</dbReference>
<dbReference type="InterPro" id="IPR001647">
    <property type="entry name" value="HTH_TetR"/>
</dbReference>
<evidence type="ECO:0000313" key="5">
    <source>
        <dbReference type="Proteomes" id="UP000266340"/>
    </source>
</evidence>
<keyword evidence="5" id="KW-1185">Reference proteome</keyword>
<dbReference type="Proteomes" id="UP000266340">
    <property type="component" value="Unassembled WGS sequence"/>
</dbReference>
<dbReference type="PANTHER" id="PTHR30055:SF226">
    <property type="entry name" value="HTH-TYPE TRANSCRIPTIONAL REGULATOR PKSA"/>
    <property type="match status" value="1"/>
</dbReference>
<organism evidence="4 5">
    <name type="scientific">Cohnella faecalis</name>
    <dbReference type="NCBI Taxonomy" id="2315694"/>
    <lineage>
        <taxon>Bacteria</taxon>
        <taxon>Bacillati</taxon>
        <taxon>Bacillota</taxon>
        <taxon>Bacilli</taxon>
        <taxon>Bacillales</taxon>
        <taxon>Paenibacillaceae</taxon>
        <taxon>Cohnella</taxon>
    </lineage>
</organism>
<dbReference type="InterPro" id="IPR009057">
    <property type="entry name" value="Homeodomain-like_sf"/>
</dbReference>
<dbReference type="SUPFAM" id="SSF48498">
    <property type="entry name" value="Tetracyclin repressor-like, C-terminal domain"/>
    <property type="match status" value="1"/>
</dbReference>
<dbReference type="PANTHER" id="PTHR30055">
    <property type="entry name" value="HTH-TYPE TRANSCRIPTIONAL REGULATOR RUTR"/>
    <property type="match status" value="1"/>
</dbReference>
<protein>
    <submittedName>
        <fullName evidence="4">TetR/AcrR family transcriptional regulator</fullName>
    </submittedName>
</protein>
<feature type="DNA-binding region" description="H-T-H motif" evidence="2">
    <location>
        <begin position="28"/>
        <end position="47"/>
    </location>
</feature>
<dbReference type="OrthoDB" id="9780939at2"/>
<dbReference type="RefSeq" id="WP_119150148.1">
    <property type="nucleotide sequence ID" value="NZ_JBHSOV010000009.1"/>
</dbReference>
<dbReference type="PROSITE" id="PS01081">
    <property type="entry name" value="HTH_TETR_1"/>
    <property type="match status" value="1"/>
</dbReference>
<gene>
    <name evidence="4" type="ORF">D3H35_15220</name>
</gene>
<dbReference type="AlphaFoldDB" id="A0A398CMU4"/>
<feature type="domain" description="HTH tetR-type" evidence="3">
    <location>
        <begin position="5"/>
        <end position="65"/>
    </location>
</feature>